<dbReference type="RefSeq" id="WP_053013557.1">
    <property type="nucleotide sequence ID" value="NZ_CP011371.1"/>
</dbReference>
<dbReference type="Gene3D" id="3.40.50.12780">
    <property type="entry name" value="N-terminal domain of ligase-like"/>
    <property type="match status" value="2"/>
</dbReference>
<evidence type="ECO:0000256" key="3">
    <source>
        <dbReference type="ARBA" id="ARBA00022450"/>
    </source>
</evidence>
<dbReference type="NCBIfam" id="TIGR01733">
    <property type="entry name" value="AA-adenyl-dom"/>
    <property type="match status" value="2"/>
</dbReference>
<accession>A0A0G3BSD9</accession>
<evidence type="ECO:0000313" key="7">
    <source>
        <dbReference type="EMBL" id="AKJ29465.1"/>
    </source>
</evidence>
<dbReference type="Gene3D" id="3.40.50.1820">
    <property type="entry name" value="alpha/beta hydrolase"/>
    <property type="match status" value="1"/>
</dbReference>
<comment type="cofactor">
    <cofactor evidence="1">
        <name>pantetheine 4'-phosphate</name>
        <dbReference type="ChEBI" id="CHEBI:47942"/>
    </cofactor>
</comment>
<dbReference type="Gene3D" id="3.30.559.10">
    <property type="entry name" value="Chloramphenicol acetyltransferase-like domain"/>
    <property type="match status" value="3"/>
</dbReference>
<proteinExistence type="inferred from homology"/>
<dbReference type="PROSITE" id="PS00455">
    <property type="entry name" value="AMP_BINDING"/>
    <property type="match status" value="2"/>
</dbReference>
<organism evidence="7 8">
    <name type="scientific">Caldimonas brevitalea</name>
    <dbReference type="NCBI Taxonomy" id="413882"/>
    <lineage>
        <taxon>Bacteria</taxon>
        <taxon>Pseudomonadati</taxon>
        <taxon>Pseudomonadota</taxon>
        <taxon>Betaproteobacteria</taxon>
        <taxon>Burkholderiales</taxon>
        <taxon>Sphaerotilaceae</taxon>
        <taxon>Caldimonas</taxon>
    </lineage>
</organism>
<dbReference type="SUPFAM" id="SSF56801">
    <property type="entry name" value="Acetyl-CoA synthetase-like"/>
    <property type="match status" value="2"/>
</dbReference>
<dbReference type="EMBL" id="CP011371">
    <property type="protein sequence ID" value="AKJ29465.1"/>
    <property type="molecule type" value="Genomic_DNA"/>
</dbReference>
<gene>
    <name evidence="7" type="ORF">AAW51_2774</name>
</gene>
<comment type="similarity">
    <text evidence="2">Belongs to the ATP-dependent AMP-binding enzyme family.</text>
</comment>
<dbReference type="Pfam" id="PF00501">
    <property type="entry name" value="AMP-binding"/>
    <property type="match status" value="2"/>
</dbReference>
<dbReference type="CDD" id="cd05930">
    <property type="entry name" value="A_NRPS"/>
    <property type="match status" value="1"/>
</dbReference>
<dbReference type="GO" id="GO:0072330">
    <property type="term" value="P:monocarboxylic acid biosynthetic process"/>
    <property type="evidence" value="ECO:0007669"/>
    <property type="project" value="UniProtKB-ARBA"/>
</dbReference>
<dbReference type="CDD" id="cd19543">
    <property type="entry name" value="DCL_NRPS"/>
    <property type="match status" value="2"/>
</dbReference>
<sequence>MAPSLQSAPAARPPRRKADIVGIYPLTTAQQGLLFHSREQGESGDDPYFSVDLLELQGRLDPVAFEQAWRDVQARHAVLRSDFRWEEVSAPVQIVYRERPVTVTHLDWRADALDDTALATRLEAWCRERRVQGYDFRHAADLELVLVQLADNRWLLRWAYHHVALDGWSYALVLRDLLQSLQARSQGRAPQLAPARPFSDYIAWLKRQDVAAAEHFWRAELAGLEGPTPLRLPRPAETPAARWAELALPLPSAATLQAFMQRERVTLNTLCQGVWALLLSRYSGQRQVCFGVTVAGRPPELPGADEMAGVFINTLPLRVATPGGTRVGDWLRELQAHNAQLRQHEQLPLARLQALAGVSGQALFESLVVVENFPVDAALSDAQAELRAWPYAPPRAEGQPITTGGRNNYPLTLVFVPGAQPQLVVAYDRARLSEPAVATLARQLQGLLQRVLAQVDSTLDDLVVPVTGAAPVVVDEPPSAYVPLVAQVAQWARLQPEALAVQGEDASLSYAELEARATQLARRLAGAGVAPERCVAIAAPRSAAYGVAVLAVLKAGGHFLPLEPSQPVQRLRELLAASGARWLLSTDADLAARLTEGMAVRTLPAGLETDGATSTLPEADLPAPPPPGQSAYLIYTSGSTGTPKGAVLSHGGLAQYTAGLQQRLGLAPGARHAMVSTVSADLGHTTLFGALASGGSLHLLPAPLAFDPDGYAAWMREQAIDVLKIVPSHLAGLLAAAAPCLPRQTLVLGGEAAAPALLARLRQLAPTLRIVNHYGPTETTVGVLTFEAAPDTPAAELPLGRPLPGVRLRVLDHALQPVPPGVPGELYIGGASVARGYLGRADLTADRFVPDPEHPGQRLYRSGDRVCRTEDGLLHFLGRADEQVKIRGWRVEPNELASALRALPGVQDAAVVVREGRLLAYATPATLDVAALREALAQRLPDALCPAALLALPALPLTPNGKLDRRALPEPEAAPAKVAERPRSEAEQVLAEVWAAVLGRTDLGIHDNFFDLGGDSILNLQIIAGARRRGFKLTPKQVFEHPTIAQLAALARPVPGAGPATVPPPAHDAPLTPIQQWFFSLQQPEPAHWNQALRLDTPRRLDPARLEAALRCLVARHAALRLRFTRTAASGWRQAASPVEAAPLLERLDLAGLADDEAERRWLDAEQTLQRSFDLTGGPLLRAVHADLGPDRPQRLMLAAHHLAIDSVSWRLLVTELQDAYEQLAASATPALPPVPGDYLEWARRLSRLGATRHDEVAFWRGVFDGVATAPPSDTRNTYHAAACHQLELPAAALLQASAAQRCSVEELLLAALAPALCQWQRSSAVVIELEGHGREPVFDDLDTSQTVGWFTCRYPVRLAPGGEHPLAEVKRQLRQVPGKGLGWGLLRYPGDGSASPLADLPSPWICFNYLGRIDAGQGGAWLQLADTQPSTTRSPRNQRSHWLDIDADLYGGRLRLAFTWCPALHSAAEIEALAAEVEGRLMAAGRQPNITSAADFPLARLPAAQLQTVLARWPDALDLYPLAPLQAGLLFHSLGDRGQGLYLNQLHCRFGRRLQTAKLRQAWDDTIAAHDILRTVFVWDGLQEPHQVVLPRASMPWREVESDDEPDLPAFLQQDLATGFALDQAPLMRVTLIHTGAGSHMVWTRHHLLLDGWSSARLLGEVFERYAALCDGTSKTWPAAPAYREHIAWLARQDAAAGEQYWRRQLADLERPTLLQSVAGKAPATGAATGMARKGHTLASSTSDALAAVARRHRVTLNTLIQAAWAAVLAGHCATRDVVFGITVAGRPHELPDAQRTLGLFINTVPLRVRLPAAMSLHRWWQGLQADNLALREHEQSQLADVQRLCGLAPQTPLFDTLLVFENYPVDAATSQGLAARWGLQAVQAQETLSLPLTLTVYPGEPLRFEFVWREDCFDAHVVAALADQFSEVLAAFTRDAEAPLGSVCLLPPSEREAYLNQVAEACLAHPVHDTLAARFERQARATPDAVALCYGNARLSYDQLNRQANRLAHALVALGVGPERKVALCLPRSHELVVAILAVLKAGGAYVPLDTAAPAGRQGQVLEDSGAGWLLHTGRGELPALPPAVRAHDIRTLTADQPDHDLPPRVQPQQLAYVIYTSGSTGRPKGVAVTQANVLRLFDVTCSGFDFGADDVWTLFHSCAFDFSVWELWGALLHGGRLVLVPLEVARDSAALATLLQREAVTVLNQTPSAFYRLSETLCAASPPPPLALRLVIFGGEALDPARLAPWFARFGDQRPQLVNMYGITETTVHVTRRTLSSADAGAGSVIGRPLDDLRLYLLDDNLAPVPPGVAGELYVGGAGLARGYLGRGDLTAGRFVPDPHGREPGGRLYRSGDLARRRADGEIEYLGRADQQVKIRGFRIELGDIEATLLRHPGVRDAAVLAQRDGQGGATLLAWVVGDAGLDPDTLRAFARDHLPDYMVPARCTPVPALPLTVNGKLDRKALLADAAEPAAKRATPPRNDLERRLAAVWAELLQLEEVSVDDDFFSLGGHSLLATSAVARMRAATGLPLGIADLYQRPTVAQLAEHLAAAAPAPSDNDPLAAMTELLDALEQETP</sequence>
<dbReference type="Gene3D" id="1.10.1200.10">
    <property type="entry name" value="ACP-like"/>
    <property type="match status" value="1"/>
</dbReference>
<dbReference type="GO" id="GO:0005829">
    <property type="term" value="C:cytosol"/>
    <property type="evidence" value="ECO:0007669"/>
    <property type="project" value="TreeGrafter"/>
</dbReference>
<dbReference type="CDD" id="cd17643">
    <property type="entry name" value="A_NRPS_Cytc1-like"/>
    <property type="match status" value="1"/>
</dbReference>
<dbReference type="NCBIfam" id="TIGR01720">
    <property type="entry name" value="NRPS-para261"/>
    <property type="match status" value="1"/>
</dbReference>
<keyword evidence="3" id="KW-0596">Phosphopantetheine</keyword>
<evidence type="ECO:0000256" key="2">
    <source>
        <dbReference type="ARBA" id="ARBA00006432"/>
    </source>
</evidence>
<dbReference type="FunFam" id="3.30.300.30:FF:000010">
    <property type="entry name" value="Enterobactin synthetase component F"/>
    <property type="match status" value="1"/>
</dbReference>
<dbReference type="STRING" id="413882.AAW51_2774"/>
<dbReference type="GO" id="GO:0044550">
    <property type="term" value="P:secondary metabolite biosynthetic process"/>
    <property type="evidence" value="ECO:0007669"/>
    <property type="project" value="UniProtKB-ARBA"/>
</dbReference>
<evidence type="ECO:0000313" key="8">
    <source>
        <dbReference type="Proteomes" id="UP000035352"/>
    </source>
</evidence>
<dbReference type="SUPFAM" id="SSF47336">
    <property type="entry name" value="ACP-like"/>
    <property type="match status" value="2"/>
</dbReference>
<dbReference type="InterPro" id="IPR009081">
    <property type="entry name" value="PP-bd_ACP"/>
</dbReference>
<dbReference type="GO" id="GO:0031177">
    <property type="term" value="F:phosphopantetheine binding"/>
    <property type="evidence" value="ECO:0007669"/>
    <property type="project" value="InterPro"/>
</dbReference>
<dbReference type="GO" id="GO:0003824">
    <property type="term" value="F:catalytic activity"/>
    <property type="evidence" value="ECO:0007669"/>
    <property type="project" value="InterPro"/>
</dbReference>
<dbReference type="Gene3D" id="3.30.300.30">
    <property type="match status" value="2"/>
</dbReference>
<dbReference type="PANTHER" id="PTHR45527">
    <property type="entry name" value="NONRIBOSOMAL PEPTIDE SYNTHETASE"/>
    <property type="match status" value="1"/>
</dbReference>
<dbReference type="InterPro" id="IPR020845">
    <property type="entry name" value="AMP-binding_CS"/>
</dbReference>
<dbReference type="InterPro" id="IPR010071">
    <property type="entry name" value="AA_adenyl_dom"/>
</dbReference>
<dbReference type="InterPro" id="IPR020806">
    <property type="entry name" value="PKS_PP-bd"/>
</dbReference>
<dbReference type="InterPro" id="IPR010060">
    <property type="entry name" value="NRPS_synth"/>
</dbReference>
<dbReference type="InterPro" id="IPR029058">
    <property type="entry name" value="AB_hydrolase_fold"/>
</dbReference>
<dbReference type="InterPro" id="IPR023213">
    <property type="entry name" value="CAT-like_dom_sf"/>
</dbReference>
<feature type="domain" description="Carrier" evidence="6">
    <location>
        <begin position="2480"/>
        <end position="2555"/>
    </location>
</feature>
<evidence type="ECO:0000256" key="1">
    <source>
        <dbReference type="ARBA" id="ARBA00001957"/>
    </source>
</evidence>
<dbReference type="SUPFAM" id="SSF52777">
    <property type="entry name" value="CoA-dependent acyltransferases"/>
    <property type="match status" value="6"/>
</dbReference>
<dbReference type="FunFam" id="1.10.1200.10:FF:000016">
    <property type="entry name" value="Non-ribosomal peptide synthase"/>
    <property type="match status" value="1"/>
</dbReference>
<dbReference type="PROSITE" id="PS50075">
    <property type="entry name" value="CARRIER"/>
    <property type="match status" value="2"/>
</dbReference>
<name>A0A0G3BSD9_9BURK</name>
<evidence type="ECO:0000256" key="4">
    <source>
        <dbReference type="ARBA" id="ARBA00022553"/>
    </source>
</evidence>
<dbReference type="Pfam" id="PF00668">
    <property type="entry name" value="Condensation"/>
    <property type="match status" value="3"/>
</dbReference>
<dbReference type="OrthoDB" id="6297021at2"/>
<keyword evidence="4" id="KW-0597">Phosphoprotein</keyword>
<dbReference type="FunFam" id="1.10.1200.10:FF:000005">
    <property type="entry name" value="Nonribosomal peptide synthetase 1"/>
    <property type="match status" value="1"/>
</dbReference>
<dbReference type="KEGG" id="pbh:AAW51_2774"/>
<dbReference type="FunFam" id="3.40.50.12780:FF:000012">
    <property type="entry name" value="Non-ribosomal peptide synthetase"/>
    <property type="match status" value="1"/>
</dbReference>
<dbReference type="PANTHER" id="PTHR45527:SF14">
    <property type="entry name" value="PLIPASTATIN SYNTHASE SUBUNIT B"/>
    <property type="match status" value="1"/>
</dbReference>
<reference evidence="7 8" key="1">
    <citation type="submission" date="2015-05" db="EMBL/GenBank/DDBJ databases">
        <authorList>
            <person name="Tang B."/>
            <person name="Yu Y."/>
        </authorList>
    </citation>
    <scope>NUCLEOTIDE SEQUENCE [LARGE SCALE GENOMIC DNA]</scope>
    <source>
        <strain evidence="7 8">DSM 7029</strain>
    </source>
</reference>
<dbReference type="InterPro" id="IPR001242">
    <property type="entry name" value="Condensation_dom"/>
</dbReference>
<dbReference type="SMART" id="SM00823">
    <property type="entry name" value="PKS_PP"/>
    <property type="match status" value="2"/>
</dbReference>
<dbReference type="Pfam" id="PF13193">
    <property type="entry name" value="AMP-binding_C"/>
    <property type="match status" value="2"/>
</dbReference>
<dbReference type="Pfam" id="PF00550">
    <property type="entry name" value="PP-binding"/>
    <property type="match status" value="2"/>
</dbReference>
<evidence type="ECO:0000256" key="5">
    <source>
        <dbReference type="ARBA" id="ARBA00022737"/>
    </source>
</evidence>
<dbReference type="Gene3D" id="3.30.559.30">
    <property type="entry name" value="Nonribosomal peptide synthetase, condensation domain"/>
    <property type="match status" value="3"/>
</dbReference>
<dbReference type="InterPro" id="IPR045851">
    <property type="entry name" value="AMP-bd_C_sf"/>
</dbReference>
<dbReference type="Proteomes" id="UP000035352">
    <property type="component" value="Chromosome"/>
</dbReference>
<dbReference type="InterPro" id="IPR036736">
    <property type="entry name" value="ACP-like_sf"/>
</dbReference>
<dbReference type="InterPro" id="IPR000873">
    <property type="entry name" value="AMP-dep_synth/lig_dom"/>
</dbReference>
<dbReference type="PATRIC" id="fig|413882.6.peg.2896"/>
<dbReference type="InterPro" id="IPR025110">
    <property type="entry name" value="AMP-bd_C"/>
</dbReference>
<keyword evidence="5" id="KW-0677">Repeat</keyword>
<feature type="domain" description="Carrier" evidence="6">
    <location>
        <begin position="981"/>
        <end position="1055"/>
    </location>
</feature>
<dbReference type="InterPro" id="IPR042099">
    <property type="entry name" value="ANL_N_sf"/>
</dbReference>
<protein>
    <submittedName>
        <fullName evidence="7">Non-ribosomal peptide synthetase module</fullName>
    </submittedName>
</protein>
<keyword evidence="8" id="KW-1185">Reference proteome</keyword>
<evidence type="ECO:0000259" key="6">
    <source>
        <dbReference type="PROSITE" id="PS50075"/>
    </source>
</evidence>
<dbReference type="SMART" id="SM01294">
    <property type="entry name" value="PKS_PP_betabranch"/>
    <property type="match status" value="1"/>
</dbReference>
<dbReference type="GO" id="GO:0043041">
    <property type="term" value="P:amino acid activation for nonribosomal peptide biosynthetic process"/>
    <property type="evidence" value="ECO:0007669"/>
    <property type="project" value="TreeGrafter"/>
</dbReference>